<dbReference type="InterPro" id="IPR034666">
    <property type="entry name" value="ARPC2/4"/>
</dbReference>
<evidence type="ECO:0000256" key="3">
    <source>
        <dbReference type="ARBA" id="ARBA00022490"/>
    </source>
</evidence>
<protein>
    <recommendedName>
        <fullName evidence="8">Actin-related protein 2/3 complex subunit 4</fullName>
    </recommendedName>
</protein>
<dbReference type="Pfam" id="PF05856">
    <property type="entry name" value="ARPC4"/>
    <property type="match status" value="1"/>
</dbReference>
<proteinExistence type="inferred from homology"/>
<dbReference type="SUPFAM" id="SSF69645">
    <property type="entry name" value="Arp2/3 complex subunits"/>
    <property type="match status" value="1"/>
</dbReference>
<dbReference type="InterPro" id="IPR008384">
    <property type="entry name" value="ARPC4"/>
</dbReference>
<comment type="caution">
    <text evidence="6">The sequence shown here is derived from an EMBL/GenBank/DDBJ whole genome shotgun (WGS) entry which is preliminary data.</text>
</comment>
<evidence type="ECO:0000313" key="6">
    <source>
        <dbReference type="EMBL" id="TDH65993.1"/>
    </source>
</evidence>
<dbReference type="PANTHER" id="PTHR22629">
    <property type="entry name" value="ARP2/3 COMPLEX 20 KD SUBUNIT"/>
    <property type="match status" value="1"/>
</dbReference>
<dbReference type="Gene3D" id="3.30.1460.20">
    <property type="match status" value="1"/>
</dbReference>
<dbReference type="GO" id="GO:0051015">
    <property type="term" value="F:actin filament binding"/>
    <property type="evidence" value="ECO:0007669"/>
    <property type="project" value="TreeGrafter"/>
</dbReference>
<evidence type="ECO:0000256" key="5">
    <source>
        <dbReference type="ARBA" id="ARBA00023212"/>
    </source>
</evidence>
<dbReference type="AlphaFoldDB" id="A0A976FFY7"/>
<dbReference type="OrthoDB" id="336240at2759"/>
<dbReference type="GeneID" id="94345617"/>
<dbReference type="KEGG" id="blac:94345617"/>
<gene>
    <name evidence="6" type="ORF">CCR75_001845</name>
</gene>
<dbReference type="GO" id="GO:0005885">
    <property type="term" value="C:Arp2/3 protein complex"/>
    <property type="evidence" value="ECO:0007669"/>
    <property type="project" value="InterPro"/>
</dbReference>
<keyword evidence="3" id="KW-0963">Cytoplasm</keyword>
<keyword evidence="5" id="KW-0206">Cytoskeleton</keyword>
<dbReference type="EMBL" id="SHOA02000008">
    <property type="protein sequence ID" value="TDH65993.1"/>
    <property type="molecule type" value="Genomic_DNA"/>
</dbReference>
<evidence type="ECO:0008006" key="8">
    <source>
        <dbReference type="Google" id="ProtNLM"/>
    </source>
</evidence>
<evidence type="ECO:0000256" key="2">
    <source>
        <dbReference type="ARBA" id="ARBA00005919"/>
    </source>
</evidence>
<keyword evidence="4" id="KW-0009">Actin-binding</keyword>
<organism evidence="6 7">
    <name type="scientific">Bremia lactucae</name>
    <name type="common">Lettuce downy mildew</name>
    <dbReference type="NCBI Taxonomy" id="4779"/>
    <lineage>
        <taxon>Eukaryota</taxon>
        <taxon>Sar</taxon>
        <taxon>Stramenopiles</taxon>
        <taxon>Oomycota</taxon>
        <taxon>Peronosporomycetes</taxon>
        <taxon>Peronosporales</taxon>
        <taxon>Peronosporaceae</taxon>
        <taxon>Bremia</taxon>
    </lineage>
</organism>
<accession>A0A976FFY7</accession>
<keyword evidence="7" id="KW-1185">Reference proteome</keyword>
<reference evidence="6 7" key="1">
    <citation type="journal article" date="2021" name="Genome Biol.">
        <title>AFLAP: assembly-free linkage analysis pipeline using k-mers from genome sequencing data.</title>
        <authorList>
            <person name="Fletcher K."/>
            <person name="Zhang L."/>
            <person name="Gil J."/>
            <person name="Han R."/>
            <person name="Cavanaugh K."/>
            <person name="Michelmore R."/>
        </authorList>
    </citation>
    <scope>NUCLEOTIDE SEQUENCE [LARGE SCALE GENOMIC DNA]</scope>
    <source>
        <strain evidence="6 7">SF5</strain>
    </source>
</reference>
<sequence length="128" mass="15226">MSKELLLNPVLICRNEQEKCLIEPSINSTRVSMCIKKADEIETILSHKFNRFLMQRAEQFIIMRRVPVRGYDMSFLVVHQHLENMYKHKLIDFIITFMEDIDKEISEMKISLNARGRIVATEFMKQFT</sequence>
<comment type="subcellular location">
    <subcellularLocation>
        <location evidence="1">Cytoplasm</location>
        <location evidence="1">Cytoskeleton</location>
    </subcellularLocation>
</comment>
<dbReference type="GO" id="GO:0034314">
    <property type="term" value="P:Arp2/3 complex-mediated actin nucleation"/>
    <property type="evidence" value="ECO:0007669"/>
    <property type="project" value="InterPro"/>
</dbReference>
<comment type="similarity">
    <text evidence="2">Belongs to the ARPC4 family.</text>
</comment>
<evidence type="ECO:0000256" key="4">
    <source>
        <dbReference type="ARBA" id="ARBA00023203"/>
    </source>
</evidence>
<name>A0A976FFY7_BRELC</name>
<evidence type="ECO:0000256" key="1">
    <source>
        <dbReference type="ARBA" id="ARBA00004245"/>
    </source>
</evidence>
<evidence type="ECO:0000313" key="7">
    <source>
        <dbReference type="Proteomes" id="UP000294530"/>
    </source>
</evidence>
<dbReference type="GO" id="GO:0030041">
    <property type="term" value="P:actin filament polymerization"/>
    <property type="evidence" value="ECO:0007669"/>
    <property type="project" value="InterPro"/>
</dbReference>
<dbReference type="Proteomes" id="UP000294530">
    <property type="component" value="Unassembled WGS sequence"/>
</dbReference>
<dbReference type="RefSeq" id="XP_067815492.1">
    <property type="nucleotide sequence ID" value="XM_067959946.1"/>
</dbReference>
<dbReference type="PANTHER" id="PTHR22629:SF0">
    <property type="entry name" value="ACTIN-RELATED PROTEIN 2_3 COMPLEX SUBUNIT 4"/>
    <property type="match status" value="1"/>
</dbReference>